<evidence type="ECO:0000313" key="12">
    <source>
        <dbReference type="Proteomes" id="UP000661507"/>
    </source>
</evidence>
<accession>A0A917NVV2</accession>
<organism evidence="11 12">
    <name type="scientific">Neoroseomonas lacus</name>
    <dbReference type="NCBI Taxonomy" id="287609"/>
    <lineage>
        <taxon>Bacteria</taxon>
        <taxon>Pseudomonadati</taxon>
        <taxon>Pseudomonadota</taxon>
        <taxon>Alphaproteobacteria</taxon>
        <taxon>Acetobacterales</taxon>
        <taxon>Acetobacteraceae</taxon>
        <taxon>Neoroseomonas</taxon>
    </lineage>
</organism>
<dbReference type="Pfam" id="PF04290">
    <property type="entry name" value="DctQ"/>
    <property type="match status" value="1"/>
</dbReference>
<dbReference type="PANTHER" id="PTHR35011:SF11">
    <property type="entry name" value="TRAP TRANSPORTER SMALL PERMEASE PROTEIN"/>
    <property type="match status" value="1"/>
</dbReference>
<keyword evidence="5 9" id="KW-0812">Transmembrane</keyword>
<feature type="transmembrane region" description="Helical" evidence="9">
    <location>
        <begin position="52"/>
        <end position="71"/>
    </location>
</feature>
<dbReference type="GO" id="GO:0005886">
    <property type="term" value="C:plasma membrane"/>
    <property type="evidence" value="ECO:0007669"/>
    <property type="project" value="UniProtKB-SubCell"/>
</dbReference>
<evidence type="ECO:0000256" key="7">
    <source>
        <dbReference type="ARBA" id="ARBA00023136"/>
    </source>
</evidence>
<dbReference type="Proteomes" id="UP000661507">
    <property type="component" value="Unassembled WGS sequence"/>
</dbReference>
<evidence type="ECO:0000256" key="8">
    <source>
        <dbReference type="ARBA" id="ARBA00038436"/>
    </source>
</evidence>
<dbReference type="EMBL" id="BMKW01000012">
    <property type="protein sequence ID" value="GGJ33080.1"/>
    <property type="molecule type" value="Genomic_DNA"/>
</dbReference>
<comment type="caution">
    <text evidence="11">The sequence shown here is derived from an EMBL/GenBank/DDBJ whole genome shotgun (WGS) entry which is preliminary data.</text>
</comment>
<keyword evidence="4 9" id="KW-0997">Cell inner membrane</keyword>
<comment type="subcellular location">
    <subcellularLocation>
        <location evidence="1 9">Cell inner membrane</location>
        <topology evidence="1 9">Multi-pass membrane protein</topology>
    </subcellularLocation>
</comment>
<protein>
    <recommendedName>
        <fullName evidence="9">TRAP transporter small permease protein</fullName>
    </recommendedName>
</protein>
<evidence type="ECO:0000259" key="10">
    <source>
        <dbReference type="Pfam" id="PF04290"/>
    </source>
</evidence>
<sequence>MRTLGLLARGVATATRWSVALAAAGMLGCIVYQVITRYVLGAASSWSEEAAVLLFSWSVLGGLALGVHDGFHVRLTLLPDLLPSGGRVGYERLVDAATMALGLFLVWSAWRFLDITSGSVSAAIGYPTEILNALAIACGVLMALFGFERMLRPGGAVPDDEGSMA</sequence>
<feature type="transmembrane region" description="Helical" evidence="9">
    <location>
        <begin position="92"/>
        <end position="110"/>
    </location>
</feature>
<feature type="domain" description="Tripartite ATP-independent periplasmic transporters DctQ component" evidence="10">
    <location>
        <begin position="26"/>
        <end position="152"/>
    </location>
</feature>
<reference evidence="11" key="2">
    <citation type="submission" date="2020-09" db="EMBL/GenBank/DDBJ databases">
        <authorList>
            <person name="Sun Q."/>
            <person name="Zhou Y."/>
        </authorList>
    </citation>
    <scope>NUCLEOTIDE SEQUENCE</scope>
    <source>
        <strain evidence="11">CGMCC 1.3617</strain>
    </source>
</reference>
<evidence type="ECO:0000313" key="11">
    <source>
        <dbReference type="EMBL" id="GGJ33080.1"/>
    </source>
</evidence>
<dbReference type="InterPro" id="IPR055348">
    <property type="entry name" value="DctQ"/>
</dbReference>
<keyword evidence="6 9" id="KW-1133">Transmembrane helix</keyword>
<keyword evidence="3" id="KW-1003">Cell membrane</keyword>
<feature type="transmembrane region" description="Helical" evidence="9">
    <location>
        <begin position="130"/>
        <end position="147"/>
    </location>
</feature>
<comment type="similarity">
    <text evidence="8 9">Belongs to the TRAP transporter small permease family.</text>
</comment>
<dbReference type="InterPro" id="IPR007387">
    <property type="entry name" value="TRAP_DctQ"/>
</dbReference>
<evidence type="ECO:0000256" key="5">
    <source>
        <dbReference type="ARBA" id="ARBA00022692"/>
    </source>
</evidence>
<name>A0A917NVV2_9PROT</name>
<evidence type="ECO:0000256" key="4">
    <source>
        <dbReference type="ARBA" id="ARBA00022519"/>
    </source>
</evidence>
<dbReference type="GO" id="GO:0015740">
    <property type="term" value="P:C4-dicarboxylate transport"/>
    <property type="evidence" value="ECO:0007669"/>
    <property type="project" value="TreeGrafter"/>
</dbReference>
<gene>
    <name evidence="11" type="ORF">GCM10011320_45950</name>
</gene>
<keyword evidence="2 9" id="KW-0813">Transport</keyword>
<feature type="transmembrane region" description="Helical" evidence="9">
    <location>
        <begin position="20"/>
        <end position="40"/>
    </location>
</feature>
<proteinExistence type="inferred from homology"/>
<evidence type="ECO:0000256" key="1">
    <source>
        <dbReference type="ARBA" id="ARBA00004429"/>
    </source>
</evidence>
<dbReference type="PANTHER" id="PTHR35011">
    <property type="entry name" value="2,3-DIKETO-L-GULONATE TRAP TRANSPORTER SMALL PERMEASE PROTEIN YIAM"/>
    <property type="match status" value="1"/>
</dbReference>
<keyword evidence="7 9" id="KW-0472">Membrane</keyword>
<dbReference type="PROSITE" id="PS51257">
    <property type="entry name" value="PROKAR_LIPOPROTEIN"/>
    <property type="match status" value="1"/>
</dbReference>
<keyword evidence="12" id="KW-1185">Reference proteome</keyword>
<evidence type="ECO:0000256" key="6">
    <source>
        <dbReference type="ARBA" id="ARBA00022989"/>
    </source>
</evidence>
<evidence type="ECO:0000256" key="2">
    <source>
        <dbReference type="ARBA" id="ARBA00022448"/>
    </source>
</evidence>
<comment type="subunit">
    <text evidence="9">The complex comprises the extracytoplasmic solute receptor protein and the two transmembrane proteins.</text>
</comment>
<evidence type="ECO:0000256" key="3">
    <source>
        <dbReference type="ARBA" id="ARBA00022475"/>
    </source>
</evidence>
<dbReference type="RefSeq" id="WP_188971174.1">
    <property type="nucleotide sequence ID" value="NZ_BMKW01000012.1"/>
</dbReference>
<comment type="function">
    <text evidence="9">Part of the tripartite ATP-independent periplasmic (TRAP) transport system.</text>
</comment>
<dbReference type="AlphaFoldDB" id="A0A917NVV2"/>
<evidence type="ECO:0000256" key="9">
    <source>
        <dbReference type="RuleBase" id="RU369079"/>
    </source>
</evidence>
<reference evidence="11" key="1">
    <citation type="journal article" date="2014" name="Int. J. Syst. Evol. Microbiol.">
        <title>Complete genome sequence of Corynebacterium casei LMG S-19264T (=DSM 44701T), isolated from a smear-ripened cheese.</title>
        <authorList>
            <consortium name="US DOE Joint Genome Institute (JGI-PGF)"/>
            <person name="Walter F."/>
            <person name="Albersmeier A."/>
            <person name="Kalinowski J."/>
            <person name="Ruckert C."/>
        </authorList>
    </citation>
    <scope>NUCLEOTIDE SEQUENCE</scope>
    <source>
        <strain evidence="11">CGMCC 1.3617</strain>
    </source>
</reference>
<dbReference type="GO" id="GO:0022857">
    <property type="term" value="F:transmembrane transporter activity"/>
    <property type="evidence" value="ECO:0007669"/>
    <property type="project" value="UniProtKB-UniRule"/>
</dbReference>